<dbReference type="Proteomes" id="UP000295431">
    <property type="component" value="Unassembled WGS sequence"/>
</dbReference>
<dbReference type="GO" id="GO:0016787">
    <property type="term" value="F:hydrolase activity"/>
    <property type="evidence" value="ECO:0007669"/>
    <property type="project" value="UniProtKB-KW"/>
</dbReference>
<feature type="chain" id="PRO_5020634753" evidence="1">
    <location>
        <begin position="27"/>
        <end position="447"/>
    </location>
</feature>
<keyword evidence="2" id="KW-0378">Hydrolase</keyword>
<accession>A0A4R4P987</accession>
<dbReference type="EMBL" id="SMJW01000032">
    <property type="protein sequence ID" value="TDC17503.1"/>
    <property type="molecule type" value="Genomic_DNA"/>
</dbReference>
<comment type="caution">
    <text evidence="2">The sequence shown here is derived from an EMBL/GenBank/DDBJ whole genome shotgun (WGS) entry which is preliminary data.</text>
</comment>
<dbReference type="AlphaFoldDB" id="A0A4R4P987"/>
<evidence type="ECO:0000313" key="3">
    <source>
        <dbReference type="Proteomes" id="UP000295431"/>
    </source>
</evidence>
<dbReference type="SUPFAM" id="SSF53474">
    <property type="entry name" value="alpha/beta-Hydrolases"/>
    <property type="match status" value="1"/>
</dbReference>
<evidence type="ECO:0000313" key="2">
    <source>
        <dbReference type="EMBL" id="TDC17503.1"/>
    </source>
</evidence>
<dbReference type="RefSeq" id="WP_131938572.1">
    <property type="nucleotide sequence ID" value="NZ_BAAAMX010000043.1"/>
</dbReference>
<dbReference type="OrthoDB" id="7197847at2"/>
<gene>
    <name evidence="2" type="ORF">E1284_09080</name>
</gene>
<dbReference type="Gene3D" id="3.40.50.1820">
    <property type="entry name" value="alpha/beta hydrolase"/>
    <property type="match status" value="1"/>
</dbReference>
<evidence type="ECO:0000256" key="1">
    <source>
        <dbReference type="SAM" id="SignalP"/>
    </source>
</evidence>
<keyword evidence="3" id="KW-1185">Reference proteome</keyword>
<protein>
    <submittedName>
        <fullName evidence="2">Alpha/beta hydrolase</fullName>
    </submittedName>
</protein>
<organism evidence="2 3">
    <name type="scientific">Actinomadura bangladeshensis</name>
    <dbReference type="NCBI Taxonomy" id="453573"/>
    <lineage>
        <taxon>Bacteria</taxon>
        <taxon>Bacillati</taxon>
        <taxon>Actinomycetota</taxon>
        <taxon>Actinomycetes</taxon>
        <taxon>Streptosporangiales</taxon>
        <taxon>Thermomonosporaceae</taxon>
        <taxon>Actinomadura</taxon>
    </lineage>
</organism>
<keyword evidence="1" id="KW-0732">Signal</keyword>
<reference evidence="2 3" key="1">
    <citation type="submission" date="2019-03" db="EMBL/GenBank/DDBJ databases">
        <title>Draft genome sequences of novel Actinobacteria.</title>
        <authorList>
            <person name="Sahin N."/>
            <person name="Ay H."/>
            <person name="Saygin H."/>
        </authorList>
    </citation>
    <scope>NUCLEOTIDE SEQUENCE [LARGE SCALE GENOMIC DNA]</scope>
    <source>
        <strain evidence="2 3">DSM 45347</strain>
    </source>
</reference>
<feature type="signal peptide" evidence="1">
    <location>
        <begin position="1"/>
        <end position="26"/>
    </location>
</feature>
<proteinExistence type="predicted"/>
<name>A0A4R4P987_9ACTN</name>
<dbReference type="InterPro" id="IPR029058">
    <property type="entry name" value="AB_hydrolase_fold"/>
</dbReference>
<sequence>MTRLQAGILAAVLAAPLALAPATAHASADPAHYTGTLPDGATWIADVPARWNGTLILFSHGFGPLSPANRPSDAAGKALLDRGYALAGSSYDPDGSLWALGSAVRDQIGTGAAVSRIIGRPRRTLALGQSMGGLVSAKLAETRAVDGALTTCGIVGGGADLNNYQLNAGHAIATLLAPSQDIKLTDYTSPVEGAVAGAQLTLAVQDAQATPAGRARIALASAFLNQSSWFDGDTAPPRHDYAAQEVQQYRWLTSGVLGFIFGGRYSIDQAAGGDSAWNRGLDYSRLLRTSANLRQVNALYEDAGLSLKADLSTLTATAAKQVEPGPLAWMTRTSEPTGRLAVPTLTVHTVSDQLVPVEHENEYARSVRAAGRTRLLRQSYVHRTGHCNFTASEYVASLQALEKRVETGHWPGTSAESLNRAAASLSLDASAFIRYRPGRLVVQPSHP</sequence>